<organism evidence="2 3">
    <name type="scientific">Datura stramonium</name>
    <name type="common">Jimsonweed</name>
    <name type="synonym">Common thornapple</name>
    <dbReference type="NCBI Taxonomy" id="4076"/>
    <lineage>
        <taxon>Eukaryota</taxon>
        <taxon>Viridiplantae</taxon>
        <taxon>Streptophyta</taxon>
        <taxon>Embryophyta</taxon>
        <taxon>Tracheophyta</taxon>
        <taxon>Spermatophyta</taxon>
        <taxon>Magnoliopsida</taxon>
        <taxon>eudicotyledons</taxon>
        <taxon>Gunneridae</taxon>
        <taxon>Pentapetalae</taxon>
        <taxon>asterids</taxon>
        <taxon>lamiids</taxon>
        <taxon>Solanales</taxon>
        <taxon>Solanaceae</taxon>
        <taxon>Solanoideae</taxon>
        <taxon>Datureae</taxon>
        <taxon>Datura</taxon>
    </lineage>
</organism>
<evidence type="ECO:0000313" key="2">
    <source>
        <dbReference type="EMBL" id="MCE2054977.1"/>
    </source>
</evidence>
<feature type="compositionally biased region" description="Basic and acidic residues" evidence="1">
    <location>
        <begin position="132"/>
        <end position="141"/>
    </location>
</feature>
<proteinExistence type="predicted"/>
<accession>A0ABS8W222</accession>
<feature type="region of interest" description="Disordered" evidence="1">
    <location>
        <begin position="128"/>
        <end position="166"/>
    </location>
</feature>
<evidence type="ECO:0000313" key="3">
    <source>
        <dbReference type="Proteomes" id="UP000823775"/>
    </source>
</evidence>
<sequence>MDIEDRTLGLSGHRGKHYNDYHLALRSIDYRAIHSRVRELLPRNSSIEMRNTKRSIMDKEGEEEGIIQGRPRSGVLPRILSSGKGVGNVGEMGKRKEAEMMKEEKRMRMRGQCKAYFFEGRFVPLDNSIIDGDDKERRESKAQTSNSSNEECSIEMVARDGRRISN</sequence>
<protein>
    <submittedName>
        <fullName evidence="2">Uncharacterized protein</fullName>
    </submittedName>
</protein>
<reference evidence="2 3" key="1">
    <citation type="journal article" date="2021" name="BMC Genomics">
        <title>Datura genome reveals duplications of psychoactive alkaloid biosynthetic genes and high mutation rate following tissue culture.</title>
        <authorList>
            <person name="Rajewski A."/>
            <person name="Carter-House D."/>
            <person name="Stajich J."/>
            <person name="Litt A."/>
        </authorList>
    </citation>
    <scope>NUCLEOTIDE SEQUENCE [LARGE SCALE GENOMIC DNA]</scope>
    <source>
        <strain evidence="2">AR-01</strain>
    </source>
</reference>
<comment type="caution">
    <text evidence="2">The sequence shown here is derived from an EMBL/GenBank/DDBJ whole genome shotgun (WGS) entry which is preliminary data.</text>
</comment>
<keyword evidence="3" id="KW-1185">Reference proteome</keyword>
<name>A0ABS8W222_DATST</name>
<dbReference type="Proteomes" id="UP000823775">
    <property type="component" value="Unassembled WGS sequence"/>
</dbReference>
<dbReference type="EMBL" id="JACEIK010006047">
    <property type="protein sequence ID" value="MCE2054977.1"/>
    <property type="molecule type" value="Genomic_DNA"/>
</dbReference>
<feature type="compositionally biased region" description="Polar residues" evidence="1">
    <location>
        <begin position="142"/>
        <end position="151"/>
    </location>
</feature>
<gene>
    <name evidence="2" type="ORF">HAX54_041734</name>
</gene>
<feature type="compositionally biased region" description="Basic and acidic residues" evidence="1">
    <location>
        <begin position="157"/>
        <end position="166"/>
    </location>
</feature>
<evidence type="ECO:0000256" key="1">
    <source>
        <dbReference type="SAM" id="MobiDB-lite"/>
    </source>
</evidence>